<dbReference type="InterPro" id="IPR035906">
    <property type="entry name" value="MetI-like_sf"/>
</dbReference>
<keyword evidence="4" id="KW-1003">Cell membrane</keyword>
<evidence type="ECO:0000313" key="11">
    <source>
        <dbReference type="Proteomes" id="UP000824247"/>
    </source>
</evidence>
<evidence type="ECO:0000256" key="5">
    <source>
        <dbReference type="ARBA" id="ARBA00022692"/>
    </source>
</evidence>
<evidence type="ECO:0000256" key="6">
    <source>
        <dbReference type="ARBA" id="ARBA00022989"/>
    </source>
</evidence>
<name>A0A9E2KWP0_9BACT</name>
<dbReference type="GO" id="GO:0055085">
    <property type="term" value="P:transmembrane transport"/>
    <property type="evidence" value="ECO:0007669"/>
    <property type="project" value="InterPro"/>
</dbReference>
<evidence type="ECO:0000313" key="10">
    <source>
        <dbReference type="EMBL" id="MBU3830804.1"/>
    </source>
</evidence>
<feature type="domain" description="ABC transmembrane type-1" evidence="9">
    <location>
        <begin position="81"/>
        <end position="276"/>
    </location>
</feature>
<feature type="transmembrane region" description="Helical" evidence="8">
    <location>
        <begin position="198"/>
        <end position="220"/>
    </location>
</feature>
<dbReference type="GO" id="GO:0005886">
    <property type="term" value="C:plasma membrane"/>
    <property type="evidence" value="ECO:0007669"/>
    <property type="project" value="UniProtKB-SubCell"/>
</dbReference>
<evidence type="ECO:0000256" key="4">
    <source>
        <dbReference type="ARBA" id="ARBA00022475"/>
    </source>
</evidence>
<dbReference type="EMBL" id="JAHLFM010000021">
    <property type="protein sequence ID" value="MBU3830804.1"/>
    <property type="molecule type" value="Genomic_DNA"/>
</dbReference>
<evidence type="ECO:0000256" key="1">
    <source>
        <dbReference type="ARBA" id="ARBA00004651"/>
    </source>
</evidence>
<dbReference type="AlphaFoldDB" id="A0A9E2KWP0"/>
<gene>
    <name evidence="10" type="ORF">H9897_01460</name>
</gene>
<dbReference type="CDD" id="cd06261">
    <property type="entry name" value="TM_PBP2"/>
    <property type="match status" value="1"/>
</dbReference>
<proteinExistence type="inferred from homology"/>
<feature type="transmembrane region" description="Helical" evidence="8">
    <location>
        <begin position="85"/>
        <end position="105"/>
    </location>
</feature>
<dbReference type="PROSITE" id="PS50928">
    <property type="entry name" value="ABC_TM1"/>
    <property type="match status" value="1"/>
</dbReference>
<comment type="similarity">
    <text evidence="2">Belongs to the binding-protein-dependent transport system permease family. CysTW subfamily.</text>
</comment>
<evidence type="ECO:0000256" key="3">
    <source>
        <dbReference type="ARBA" id="ARBA00022448"/>
    </source>
</evidence>
<dbReference type="Gene3D" id="1.10.3720.10">
    <property type="entry name" value="MetI-like"/>
    <property type="match status" value="1"/>
</dbReference>
<feature type="transmembrane region" description="Helical" evidence="8">
    <location>
        <begin position="32"/>
        <end position="60"/>
    </location>
</feature>
<feature type="transmembrane region" description="Helical" evidence="8">
    <location>
        <begin position="264"/>
        <end position="287"/>
    </location>
</feature>
<feature type="transmembrane region" description="Helical" evidence="8">
    <location>
        <begin position="155"/>
        <end position="177"/>
    </location>
</feature>
<dbReference type="SUPFAM" id="SSF161098">
    <property type="entry name" value="MetI-like"/>
    <property type="match status" value="1"/>
</dbReference>
<keyword evidence="3 8" id="KW-0813">Transport</keyword>
<organism evidence="10 11">
    <name type="scientific">Candidatus Ureaplasma intestinipullorum</name>
    <dbReference type="NCBI Taxonomy" id="2838770"/>
    <lineage>
        <taxon>Bacteria</taxon>
        <taxon>Bacillati</taxon>
        <taxon>Mycoplasmatota</taxon>
        <taxon>Mycoplasmoidales</taxon>
        <taxon>Mycoplasmoidaceae</taxon>
        <taxon>Ureaplasma</taxon>
    </lineage>
</organism>
<dbReference type="Proteomes" id="UP000824247">
    <property type="component" value="Unassembled WGS sequence"/>
</dbReference>
<keyword evidence="5 8" id="KW-0812">Transmembrane</keyword>
<dbReference type="PANTHER" id="PTHR42929">
    <property type="entry name" value="INNER MEMBRANE ABC TRANSPORTER PERMEASE PROTEIN YDCU-RELATED-RELATED"/>
    <property type="match status" value="1"/>
</dbReference>
<sequence length="300" mass="33351">MSNVVQNSKIKKEIYKIRDTKRFTNKFSFTNGLLLTLPYIALTILLVIVPLIVIVINVFIPSTGNINDNFGIMTGTIWNKIGKSIYVSIVSTIFILLISFPFAYLLSLSKNKVMKTLIMIVITAPVWVNMLVKLIGIKTIFDVINDAQNSTYGDIYTILGLTYLYTPFMIIPLYNSLDTIPKNLINASKDLGRNNFQTFIFVVIPWCKTALISGVVLVLLPCFTSVAVPSFLNNNNDGSLIGDVIISQGENGLSSPIALSRTSVLVLVVSTFTLLIYGSIILSPKIYNFIKYKVKNRGNK</sequence>
<evidence type="ECO:0000256" key="2">
    <source>
        <dbReference type="ARBA" id="ARBA00007069"/>
    </source>
</evidence>
<dbReference type="InterPro" id="IPR000515">
    <property type="entry name" value="MetI-like"/>
</dbReference>
<comment type="caution">
    <text evidence="10">The sequence shown here is derived from an EMBL/GenBank/DDBJ whole genome shotgun (WGS) entry which is preliminary data.</text>
</comment>
<feature type="transmembrane region" description="Helical" evidence="8">
    <location>
        <begin position="117"/>
        <end position="135"/>
    </location>
</feature>
<dbReference type="Pfam" id="PF00528">
    <property type="entry name" value="BPD_transp_1"/>
    <property type="match status" value="1"/>
</dbReference>
<accession>A0A9E2KWP0</accession>
<dbReference type="PANTHER" id="PTHR42929:SF1">
    <property type="entry name" value="INNER MEMBRANE ABC TRANSPORTER PERMEASE PROTEIN YDCU-RELATED"/>
    <property type="match status" value="1"/>
</dbReference>
<evidence type="ECO:0000259" key="9">
    <source>
        <dbReference type="PROSITE" id="PS50928"/>
    </source>
</evidence>
<protein>
    <submittedName>
        <fullName evidence="10">ABC transporter permease</fullName>
    </submittedName>
</protein>
<reference evidence="10" key="1">
    <citation type="journal article" date="2021" name="PeerJ">
        <title>Extensive microbial diversity within the chicken gut microbiome revealed by metagenomics and culture.</title>
        <authorList>
            <person name="Gilroy R."/>
            <person name="Ravi A."/>
            <person name="Getino M."/>
            <person name="Pursley I."/>
            <person name="Horton D.L."/>
            <person name="Alikhan N.F."/>
            <person name="Baker D."/>
            <person name="Gharbi K."/>
            <person name="Hall N."/>
            <person name="Watson M."/>
            <person name="Adriaenssens E.M."/>
            <person name="Foster-Nyarko E."/>
            <person name="Jarju S."/>
            <person name="Secka A."/>
            <person name="Antonio M."/>
            <person name="Oren A."/>
            <person name="Chaudhuri R.R."/>
            <person name="La Ragione R."/>
            <person name="Hildebrand F."/>
            <person name="Pallen M.J."/>
        </authorList>
    </citation>
    <scope>NUCLEOTIDE SEQUENCE</scope>
    <source>
        <strain evidence="10">A5-1222</strain>
    </source>
</reference>
<evidence type="ECO:0000256" key="8">
    <source>
        <dbReference type="RuleBase" id="RU363032"/>
    </source>
</evidence>
<reference evidence="10" key="2">
    <citation type="submission" date="2021-04" db="EMBL/GenBank/DDBJ databases">
        <authorList>
            <person name="Gilroy R."/>
        </authorList>
    </citation>
    <scope>NUCLEOTIDE SEQUENCE</scope>
    <source>
        <strain evidence="10">A5-1222</strain>
    </source>
</reference>
<evidence type="ECO:0000256" key="7">
    <source>
        <dbReference type="ARBA" id="ARBA00023136"/>
    </source>
</evidence>
<keyword evidence="6 8" id="KW-1133">Transmembrane helix</keyword>
<comment type="subcellular location">
    <subcellularLocation>
        <location evidence="1 8">Cell membrane</location>
        <topology evidence="1 8">Multi-pass membrane protein</topology>
    </subcellularLocation>
</comment>
<keyword evidence="7 8" id="KW-0472">Membrane</keyword>